<evidence type="ECO:0000259" key="1">
    <source>
        <dbReference type="Pfam" id="PF13649"/>
    </source>
</evidence>
<dbReference type="Proteomes" id="UP000032336">
    <property type="component" value="Unassembled WGS sequence"/>
</dbReference>
<dbReference type="InterPro" id="IPR050508">
    <property type="entry name" value="Methyltransf_Superfamily"/>
</dbReference>
<dbReference type="PANTHER" id="PTHR42912:SF93">
    <property type="entry name" value="N6-ADENOSINE-METHYLTRANSFERASE TMT1A"/>
    <property type="match status" value="1"/>
</dbReference>
<dbReference type="EC" id="2.1.1.156" evidence="2"/>
<dbReference type="CDD" id="cd02440">
    <property type="entry name" value="AdoMet_MTases"/>
    <property type="match status" value="1"/>
</dbReference>
<sequence length="218" mass="24669">MKEKISEDQRLHWERTYHENPSMYGSSASEPGAYAIDLFSRLGLKTVLELGSGQGRDTVPMLEAGLDVTALDYSDEGLRELRLRATRFEHQLGVVKHDVHEPLPFPDESFDACYSHMLFNMALSTEELISLTQETRRVLRPGGVLVYTARHTGDAHYGVGADFGDNRFENGGFVVHFFDRDLVDRLADGFELDDVTPFNEGELPRKLFRVTMTRSPIT</sequence>
<dbReference type="AlphaFoldDB" id="A0A0D8FTR3"/>
<dbReference type="InterPro" id="IPR041698">
    <property type="entry name" value="Methyltransf_25"/>
</dbReference>
<keyword evidence="3" id="KW-1185">Reference proteome</keyword>
<organism evidence="2 3">
    <name type="scientific">Ferrimicrobium acidiphilum DSM 19497</name>
    <dbReference type="NCBI Taxonomy" id="1121877"/>
    <lineage>
        <taxon>Bacteria</taxon>
        <taxon>Bacillati</taxon>
        <taxon>Actinomycetota</taxon>
        <taxon>Acidimicrobiia</taxon>
        <taxon>Acidimicrobiales</taxon>
        <taxon>Acidimicrobiaceae</taxon>
        <taxon>Ferrimicrobium</taxon>
    </lineage>
</organism>
<dbReference type="EMBL" id="JXUW01000013">
    <property type="protein sequence ID" value="KJE76670.1"/>
    <property type="molecule type" value="Genomic_DNA"/>
</dbReference>
<keyword evidence="2" id="KW-0489">Methyltransferase</keyword>
<dbReference type="Gene3D" id="3.40.50.150">
    <property type="entry name" value="Vaccinia Virus protein VP39"/>
    <property type="match status" value="1"/>
</dbReference>
<dbReference type="SUPFAM" id="SSF53335">
    <property type="entry name" value="S-adenosyl-L-methionine-dependent methyltransferases"/>
    <property type="match status" value="1"/>
</dbReference>
<proteinExistence type="predicted"/>
<keyword evidence="2" id="KW-0808">Transferase</keyword>
<dbReference type="Pfam" id="PF13649">
    <property type="entry name" value="Methyltransf_25"/>
    <property type="match status" value="1"/>
</dbReference>
<comment type="caution">
    <text evidence="2">The sequence shown here is derived from an EMBL/GenBank/DDBJ whole genome shotgun (WGS) entry which is preliminary data.</text>
</comment>
<dbReference type="PANTHER" id="PTHR42912">
    <property type="entry name" value="METHYLTRANSFERASE"/>
    <property type="match status" value="1"/>
</dbReference>
<protein>
    <submittedName>
        <fullName evidence="2">Glycine/sarcosine N-methyltransferase</fullName>
        <ecNumber evidence="2">2.1.1.156</ecNumber>
    </submittedName>
</protein>
<feature type="domain" description="Methyltransferase" evidence="1">
    <location>
        <begin position="47"/>
        <end position="143"/>
    </location>
</feature>
<dbReference type="GO" id="GO:0032259">
    <property type="term" value="P:methylation"/>
    <property type="evidence" value="ECO:0007669"/>
    <property type="project" value="UniProtKB-KW"/>
</dbReference>
<dbReference type="GO" id="GO:0008168">
    <property type="term" value="F:methyltransferase activity"/>
    <property type="evidence" value="ECO:0007669"/>
    <property type="project" value="UniProtKB-KW"/>
</dbReference>
<accession>A0A0D8FTR3</accession>
<gene>
    <name evidence="2" type="ORF">FEAC_15990</name>
</gene>
<evidence type="ECO:0000313" key="3">
    <source>
        <dbReference type="Proteomes" id="UP000032336"/>
    </source>
</evidence>
<name>A0A0D8FTR3_9ACTN</name>
<evidence type="ECO:0000313" key="2">
    <source>
        <dbReference type="EMBL" id="KJE76670.1"/>
    </source>
</evidence>
<dbReference type="eggNOG" id="COG2226">
    <property type="taxonomic scope" value="Bacteria"/>
</dbReference>
<reference evidence="2 3" key="1">
    <citation type="submission" date="2015-01" db="EMBL/GenBank/DDBJ databases">
        <title>Draft genome of the acidophilic iron oxidizer Ferrimicrobium acidiphilum strain T23.</title>
        <authorList>
            <person name="Poehlein A."/>
            <person name="Eisen S."/>
            <person name="Schloemann M."/>
            <person name="Johnson B.D."/>
            <person name="Daniel R."/>
            <person name="Muehling M."/>
        </authorList>
    </citation>
    <scope>NUCLEOTIDE SEQUENCE [LARGE SCALE GENOMIC DNA]</scope>
    <source>
        <strain evidence="2 3">T23</strain>
    </source>
</reference>
<dbReference type="PATRIC" id="fig|1121877.4.peg.1775"/>
<dbReference type="STRING" id="1121877.FEAC_15990"/>
<dbReference type="InterPro" id="IPR029063">
    <property type="entry name" value="SAM-dependent_MTases_sf"/>
</dbReference>